<organism evidence="2 3">
    <name type="scientific">Acidocella aromatica</name>
    <dbReference type="NCBI Taxonomy" id="1303579"/>
    <lineage>
        <taxon>Bacteria</taxon>
        <taxon>Pseudomonadati</taxon>
        <taxon>Pseudomonadota</taxon>
        <taxon>Alphaproteobacteria</taxon>
        <taxon>Acetobacterales</taxon>
        <taxon>Acidocellaceae</taxon>
        <taxon>Acidocella</taxon>
    </lineage>
</organism>
<comment type="caution">
    <text evidence="2">The sequence shown here is derived from an EMBL/GenBank/DDBJ whole genome shotgun (WGS) entry which is preliminary data.</text>
</comment>
<accession>A0A840VPA6</accession>
<sequence length="55" mass="5685">MRGFIKTLFGDQRTLSVVGLSILVAVVVLHSPAELAAGLALPVSLLAGAAYLARH</sequence>
<dbReference type="AlphaFoldDB" id="A0A840VPA6"/>
<dbReference type="RefSeq" id="WP_183266416.1">
    <property type="nucleotide sequence ID" value="NZ_JACHFJ010000006.1"/>
</dbReference>
<keyword evidence="1" id="KW-0812">Transmembrane</keyword>
<name>A0A840VPA6_9PROT</name>
<evidence type="ECO:0000256" key="1">
    <source>
        <dbReference type="SAM" id="Phobius"/>
    </source>
</evidence>
<feature type="transmembrane region" description="Helical" evidence="1">
    <location>
        <begin position="35"/>
        <end position="53"/>
    </location>
</feature>
<keyword evidence="3" id="KW-1185">Reference proteome</keyword>
<proteinExistence type="predicted"/>
<dbReference type="Proteomes" id="UP000553706">
    <property type="component" value="Unassembled WGS sequence"/>
</dbReference>
<evidence type="ECO:0000313" key="3">
    <source>
        <dbReference type="Proteomes" id="UP000553706"/>
    </source>
</evidence>
<reference evidence="2 3" key="1">
    <citation type="submission" date="2020-08" db="EMBL/GenBank/DDBJ databases">
        <title>Genomic Encyclopedia of Type Strains, Phase IV (KMG-IV): sequencing the most valuable type-strain genomes for metagenomic binning, comparative biology and taxonomic classification.</title>
        <authorList>
            <person name="Goeker M."/>
        </authorList>
    </citation>
    <scope>NUCLEOTIDE SEQUENCE [LARGE SCALE GENOMIC DNA]</scope>
    <source>
        <strain evidence="2 3">DSM 27026</strain>
    </source>
</reference>
<evidence type="ECO:0000313" key="2">
    <source>
        <dbReference type="EMBL" id="MBB5373411.1"/>
    </source>
</evidence>
<dbReference type="EMBL" id="JACHFJ010000006">
    <property type="protein sequence ID" value="MBB5373411.1"/>
    <property type="molecule type" value="Genomic_DNA"/>
</dbReference>
<protein>
    <submittedName>
        <fullName evidence="2">Uncharacterized protein</fullName>
    </submittedName>
</protein>
<feature type="transmembrane region" description="Helical" evidence="1">
    <location>
        <begin position="12"/>
        <end position="29"/>
    </location>
</feature>
<gene>
    <name evidence="2" type="ORF">HNP71_001671</name>
</gene>
<keyword evidence="1" id="KW-0472">Membrane</keyword>
<keyword evidence="1" id="KW-1133">Transmembrane helix</keyword>